<sequence>MKILKDIMVKSRDGILLATDVYLPDSWQEASTVESTVHAFPVIIERTPYNKSAPSRSELDLSGHLLTREEMAKAFTDAGFACVFQDCRGRYNSTGTFTKYVNEAEDGFDTCEWIHQRPWCNGSIGSMGLSYAAHTQMAMACLNPPGLACMALDSGGFSSAYECGIRQGGAFELKQATWAYRQALVSPEAKADPILKKALENEDIIEWFKEMPWKRGHSPLRHIPDYESYLLEQWEAGTFNEFWKKSGIYSLDSYQNIPDIPILLMSSWYDVYVKSTLDNYRVLSEQNTAPVSLIMGPWLHGDRNITHSGDVEFGEAASFDNNVAENWLQQRIDWFRLWLLDAQVQDQPTVRVFQMGGGDGQKNAQGRLNHGGHWIHGTEWPLPQTRVQQWFLRAGGQLDDQPEPEPRALSYLFDPTSPMPTVGGALTSGKPVFVGGAFDQKEDPRFFGTKGNGLPLSARKDVLVFETSKLAQDLVAAGKVTIKLFIESDALDTDFTAKLIDVYPPSEDYPQGFAMNISDGIFRCRYHKSFEQPELLSRGQVYEISIEAFATCNMFKKGHRIRLDISSSNFPKFDVNPNSGEPEGSAQLMTVAKNTIHLSSAHPSSLTLEVL</sequence>
<evidence type="ECO:0000259" key="2">
    <source>
        <dbReference type="SMART" id="SM00939"/>
    </source>
</evidence>
<dbReference type="SUPFAM" id="SSF53474">
    <property type="entry name" value="alpha/beta-Hydrolases"/>
    <property type="match status" value="1"/>
</dbReference>
<gene>
    <name evidence="3" type="ORF">C9I98_02135</name>
</gene>
<dbReference type="PANTHER" id="PTHR43056">
    <property type="entry name" value="PEPTIDASE S9 PROLYL OLIGOPEPTIDASE"/>
    <property type="match status" value="1"/>
</dbReference>
<evidence type="ECO:0000313" key="4">
    <source>
        <dbReference type="Proteomes" id="UP000241771"/>
    </source>
</evidence>
<dbReference type="RefSeq" id="WP_107271510.1">
    <property type="nucleotide sequence ID" value="NZ_PYMA01000001.1"/>
</dbReference>
<dbReference type="Gene3D" id="2.60.120.260">
    <property type="entry name" value="Galactose-binding domain-like"/>
    <property type="match status" value="1"/>
</dbReference>
<keyword evidence="4" id="KW-1185">Reference proteome</keyword>
<dbReference type="InterPro" id="IPR000383">
    <property type="entry name" value="Xaa-Pro-like_dom"/>
</dbReference>
<dbReference type="Gene3D" id="3.40.50.1820">
    <property type="entry name" value="alpha/beta hydrolase"/>
    <property type="match status" value="1"/>
</dbReference>
<organism evidence="3 4">
    <name type="scientific">Photobacterium sanctipauli</name>
    <dbReference type="NCBI Taxonomy" id="1342794"/>
    <lineage>
        <taxon>Bacteria</taxon>
        <taxon>Pseudomonadati</taxon>
        <taxon>Pseudomonadota</taxon>
        <taxon>Gammaproteobacteria</taxon>
        <taxon>Vibrionales</taxon>
        <taxon>Vibrionaceae</taxon>
        <taxon>Photobacterium</taxon>
    </lineage>
</organism>
<dbReference type="GO" id="GO:0008239">
    <property type="term" value="F:dipeptidyl-peptidase activity"/>
    <property type="evidence" value="ECO:0007669"/>
    <property type="project" value="InterPro"/>
</dbReference>
<dbReference type="SMART" id="SM00939">
    <property type="entry name" value="PepX_C"/>
    <property type="match status" value="1"/>
</dbReference>
<evidence type="ECO:0000313" key="3">
    <source>
        <dbReference type="EMBL" id="PSW22086.1"/>
    </source>
</evidence>
<dbReference type="InterPro" id="IPR013736">
    <property type="entry name" value="Xaa-Pro_dipept_C"/>
</dbReference>
<dbReference type="Pfam" id="PF02129">
    <property type="entry name" value="Peptidase_S15"/>
    <property type="match status" value="1"/>
</dbReference>
<dbReference type="PANTHER" id="PTHR43056:SF10">
    <property type="entry name" value="COCE_NOND FAMILY, PUTATIVE (AFU_ORTHOLOGUE AFUA_7G00600)-RELATED"/>
    <property type="match status" value="1"/>
</dbReference>
<dbReference type="InterPro" id="IPR005674">
    <property type="entry name" value="CocE/Ser_esterase"/>
</dbReference>
<dbReference type="InterPro" id="IPR029058">
    <property type="entry name" value="AB_hydrolase_fold"/>
</dbReference>
<reference evidence="3 4" key="1">
    <citation type="submission" date="2018-01" db="EMBL/GenBank/DDBJ databases">
        <title>Whole genome sequencing of Histamine producing bacteria.</title>
        <authorList>
            <person name="Butler K."/>
        </authorList>
    </citation>
    <scope>NUCLEOTIDE SEQUENCE [LARGE SCALE GENOMIC DNA]</scope>
    <source>
        <strain evidence="3 4">DSM 100436</strain>
    </source>
</reference>
<dbReference type="SUPFAM" id="SSF49785">
    <property type="entry name" value="Galactose-binding domain-like"/>
    <property type="match status" value="1"/>
</dbReference>
<proteinExistence type="predicted"/>
<feature type="domain" description="Xaa-Pro dipeptidyl-peptidase C-terminal" evidence="2">
    <location>
        <begin position="332"/>
        <end position="607"/>
    </location>
</feature>
<dbReference type="Gene3D" id="1.10.3020.10">
    <property type="entry name" value="alpha-amino acid ester hydrolase ( Helical cap domain)"/>
    <property type="match status" value="1"/>
</dbReference>
<accession>A0A2T3P0N4</accession>
<dbReference type="InterPro" id="IPR050585">
    <property type="entry name" value="Xaa-Pro_dipeptidyl-ppase/CocE"/>
</dbReference>
<dbReference type="NCBIfam" id="TIGR00976">
    <property type="entry name" value="CocE_NonD"/>
    <property type="match status" value="1"/>
</dbReference>
<keyword evidence="1 3" id="KW-0378">Hydrolase</keyword>
<evidence type="ECO:0000256" key="1">
    <source>
        <dbReference type="ARBA" id="ARBA00022801"/>
    </source>
</evidence>
<protein>
    <submittedName>
        <fullName evidence="3">Antibiotic hydrolase</fullName>
    </submittedName>
</protein>
<dbReference type="Pfam" id="PF08530">
    <property type="entry name" value="PepX_C"/>
    <property type="match status" value="1"/>
</dbReference>
<comment type="caution">
    <text evidence="3">The sequence shown here is derived from an EMBL/GenBank/DDBJ whole genome shotgun (WGS) entry which is preliminary data.</text>
</comment>
<dbReference type="AlphaFoldDB" id="A0A2T3P0N4"/>
<dbReference type="InterPro" id="IPR008979">
    <property type="entry name" value="Galactose-bd-like_sf"/>
</dbReference>
<dbReference type="Proteomes" id="UP000241771">
    <property type="component" value="Unassembled WGS sequence"/>
</dbReference>
<name>A0A2T3P0N4_9GAMM</name>
<dbReference type="EMBL" id="PYMA01000001">
    <property type="protein sequence ID" value="PSW22086.1"/>
    <property type="molecule type" value="Genomic_DNA"/>
</dbReference>